<dbReference type="CDD" id="cd01740">
    <property type="entry name" value="GATase1_FGAR_AT"/>
    <property type="match status" value="1"/>
</dbReference>
<evidence type="ECO:0000256" key="3">
    <source>
        <dbReference type="ARBA" id="ARBA00008608"/>
    </source>
</evidence>
<evidence type="ECO:0000259" key="18">
    <source>
        <dbReference type="Pfam" id="PF18076"/>
    </source>
</evidence>
<feature type="active site" description="Nucleophile" evidence="14">
    <location>
        <position position="1136"/>
    </location>
</feature>
<evidence type="ECO:0000313" key="21">
    <source>
        <dbReference type="Proteomes" id="UP000254266"/>
    </source>
</evidence>
<dbReference type="GO" id="GO:0005737">
    <property type="term" value="C:cytoplasm"/>
    <property type="evidence" value="ECO:0007669"/>
    <property type="project" value="UniProtKB-SubCell"/>
</dbReference>
<comment type="subunit">
    <text evidence="14">Monomer.</text>
</comment>
<name>A0A370D933_9GAMM</name>
<evidence type="ECO:0000313" key="20">
    <source>
        <dbReference type="EMBL" id="RDH80797.1"/>
    </source>
</evidence>
<dbReference type="SUPFAM" id="SSF55326">
    <property type="entry name" value="PurM N-terminal domain-like"/>
    <property type="match status" value="2"/>
</dbReference>
<comment type="similarity">
    <text evidence="3 14">In the N-terminal section; belongs to the FGAMS family.</text>
</comment>
<dbReference type="InterPro" id="IPR055181">
    <property type="entry name" value="FGAR-AT_PurM_N-like"/>
</dbReference>
<evidence type="ECO:0000259" key="19">
    <source>
        <dbReference type="Pfam" id="PF22689"/>
    </source>
</evidence>
<dbReference type="FunFam" id="3.40.50.880:FF:000008">
    <property type="entry name" value="Phosphoribosylformylglycinamidine synthase"/>
    <property type="match status" value="1"/>
</dbReference>
<dbReference type="GO" id="GO:0004642">
    <property type="term" value="F:phosphoribosylformylglycinamidine synthase activity"/>
    <property type="evidence" value="ECO:0007669"/>
    <property type="project" value="UniProtKB-UniRule"/>
</dbReference>
<feature type="domain" description="PurM-like C-terminal" evidence="16">
    <location>
        <begin position="823"/>
        <end position="966"/>
    </location>
</feature>
<keyword evidence="7 14" id="KW-0547">Nucleotide-binding</keyword>
<dbReference type="Pfam" id="PF02769">
    <property type="entry name" value="AIRS_C"/>
    <property type="match status" value="2"/>
</dbReference>
<dbReference type="SUPFAM" id="SSF109736">
    <property type="entry name" value="FGAM synthase PurL, linker domain"/>
    <property type="match status" value="1"/>
</dbReference>
<evidence type="ECO:0000256" key="6">
    <source>
        <dbReference type="ARBA" id="ARBA00022723"/>
    </source>
</evidence>
<keyword evidence="8 14" id="KW-0658">Purine biosynthesis</keyword>
<feature type="binding site" evidence="14">
    <location>
        <position position="885"/>
    </location>
    <ligand>
        <name>Mg(2+)</name>
        <dbReference type="ChEBI" id="CHEBI:18420"/>
    </ligand>
</feature>
<feature type="binding site" evidence="14">
    <location>
        <begin position="308"/>
        <end position="319"/>
    </location>
    <ligand>
        <name>ATP</name>
        <dbReference type="ChEBI" id="CHEBI:30616"/>
    </ligand>
</feature>
<keyword evidence="10 14" id="KW-0460">Magnesium</keyword>
<dbReference type="SUPFAM" id="SSF82697">
    <property type="entry name" value="PurS-like"/>
    <property type="match status" value="1"/>
</dbReference>
<dbReference type="CDD" id="cd02204">
    <property type="entry name" value="PurL_repeat2"/>
    <property type="match status" value="1"/>
</dbReference>
<feature type="binding site" evidence="14">
    <location>
        <position position="718"/>
    </location>
    <ligand>
        <name>Mg(2+)</name>
        <dbReference type="ChEBI" id="CHEBI:18420"/>
    </ligand>
</feature>
<dbReference type="PANTHER" id="PTHR10099:SF1">
    <property type="entry name" value="PHOSPHORIBOSYLFORMYLGLYCINAMIDINE SYNTHASE"/>
    <property type="match status" value="1"/>
</dbReference>
<dbReference type="PROSITE" id="PS51273">
    <property type="entry name" value="GATASE_TYPE_1"/>
    <property type="match status" value="1"/>
</dbReference>
<dbReference type="FunFam" id="3.30.1330.10:FF:000005">
    <property type="entry name" value="Phosphoribosylformylglycinamidine synthase"/>
    <property type="match status" value="1"/>
</dbReference>
<keyword evidence="21" id="KW-1185">Reference proteome</keyword>
<dbReference type="PANTHER" id="PTHR10099">
    <property type="entry name" value="PHOSPHORIBOSYLFORMYLGLYCINAMIDINE SYNTHASE"/>
    <property type="match status" value="1"/>
</dbReference>
<dbReference type="InterPro" id="IPR010918">
    <property type="entry name" value="PurM-like_C_dom"/>
</dbReference>
<sequence>MHYFRGSPALSAFRIEKLLSQLKSKIPAISNIQAEYVHFADIQGDLTEDQTTVLNKLLTYGPAFSAQEHKGQLFLVIPRFGTISPWASKATDIANHCGLESIQRLERGIAYYIELDSGSLNKSDTQFIHSQIHDRMIEMVLVDFESAAALFDKAEPTEGAHVDILSGGREALVSANTELGLALSADEIDYLVDYFKSIERNPGDAELMMFAQANSEHCRHKIFNADWIIDGEEQDISLFGMIRNTYNKSPENILSAYHDNSSVIEGNTASRFFADGPNGEYTWHQESMPILMKVETHNHPTAISPFPGAATGSGGEIRDEGATGRGSKPKAGLSGFSVSNLQIPGLTQPWETDNGKPDRIVSALDIMIEGPLGAAAFNNEFGRPNINGYFRTFEEKTPGTNGDEIRGYHKPIMLAGGFGNMRKEHIDMIDMPVGTPIVLLGGPAMLIGLGGGAASSMASGESAENLDFASVQRGNPEMERRCQEVIDRCWAQSDNPIIWIHDVGAGGISNALPELVNDGGRGAEFEIREVHIDEPGMSPMEIWSNESQERYVLAIADDRLEEFKAFCERERCPYAVLGLTTEEKELKVHDKHFDDYPVDMPLDVLLGKPPKMLRDVKHESVEHKAFETKDIDFKEAANRVLSLPSVANKTFLISIGDRSVTGQISRDQMVGPWQVPVSDVAVTTTSFNVHSGEAMAMGERTPIALLDGAASGRMAVGEAITNIAASAINKMGDIKLSANWMAPAGHPGEDAILYDTVKAIGMELCPELGIAIPVGKDSMSMKTVWEQDGEERSVTAPLSLVITAFAPVTDVRNTMTPQLQNKAGTLLVLIDLGEGKNRLGGSALAQVYKQIGDKPADLEKPELLKNFFSVIQDFNHQGKLLAYHDRSDGGLFTTLCEMSFAGHCGVSIDVAGMSADKTAALFSEELGAVIQIEANDVEFIINDLKANGLGDHSYVIGTINQSDTIKIFNDVEPIFEESRINLQRTWSETTYQMQSLRDNPVCAKQEFDLILDEKDPGISPSLSFDINENVSAPFIATNVKPKMAILREQGVNGQIEMAAAFDHAGFESVDVHMSDVISGRVSLSDFKGLVACGGFSYGDVLGAGEGWAKTILFNEKARDEFGAFFQRDDSFALGVCNGCQMMANIKELIPGADHWPHFVRNLSEQFEARFSTVEILESPSLFLQGMAGSKMPIAVAHGEGRAEFKAGADVNASHQAMRFVNHYGEATETYPLNPNGSADGLTGFTTDDGRVTIMMPHPERVFRSVQHSWHPSDWDEDSPWMRMFRNARVWAG</sequence>
<feature type="domain" description="FGAR-AT PurM N-terminal-like" evidence="19">
    <location>
        <begin position="648"/>
        <end position="807"/>
    </location>
</feature>
<keyword evidence="9 14" id="KW-0067">ATP-binding</keyword>
<dbReference type="InterPro" id="IPR036676">
    <property type="entry name" value="PurM-like_C_sf"/>
</dbReference>
<dbReference type="Gene3D" id="3.30.1330.10">
    <property type="entry name" value="PurM-like, N-terminal domain"/>
    <property type="match status" value="2"/>
</dbReference>
<evidence type="ECO:0000256" key="13">
    <source>
        <dbReference type="ARBA" id="ARBA00057317"/>
    </source>
</evidence>
<evidence type="ECO:0000256" key="1">
    <source>
        <dbReference type="ARBA" id="ARBA00004496"/>
    </source>
</evidence>
<dbReference type="CDD" id="cd02203">
    <property type="entry name" value="PurL_repeat1"/>
    <property type="match status" value="1"/>
</dbReference>
<feature type="region of interest" description="Disordered" evidence="15">
    <location>
        <begin position="306"/>
        <end position="334"/>
    </location>
</feature>
<comment type="subcellular location">
    <subcellularLocation>
        <location evidence="1 14">Cytoplasm</location>
    </subcellularLocation>
</comment>
<protein>
    <recommendedName>
        <fullName evidence="14">Phosphoribosylformylglycinamidine synthase</fullName>
        <shortName evidence="14">FGAM synthase</shortName>
        <shortName evidence="14">FGAMS</shortName>
        <ecNumber evidence="14">6.3.5.3</ecNumber>
    </recommendedName>
    <alternativeName>
        <fullName evidence="14">Formylglycinamide ribonucleotide amidotransferase</fullName>
        <shortName evidence="14">FGAR amidotransferase</shortName>
        <shortName evidence="14">FGAR-AT</shortName>
    </alternativeName>
</protein>
<dbReference type="EC" id="6.3.5.3" evidence="14"/>
<dbReference type="EMBL" id="QFXC01000014">
    <property type="protein sequence ID" value="RDH80797.1"/>
    <property type="molecule type" value="Genomic_DNA"/>
</dbReference>
<evidence type="ECO:0000256" key="4">
    <source>
        <dbReference type="ARBA" id="ARBA00022490"/>
    </source>
</evidence>
<dbReference type="Pfam" id="PF13507">
    <property type="entry name" value="GATase_5"/>
    <property type="match status" value="1"/>
</dbReference>
<keyword evidence="11 14" id="KW-0315">Glutamine amidotransferase</keyword>
<feature type="domain" description="PurM-like C-terminal" evidence="16">
    <location>
        <begin position="433"/>
        <end position="590"/>
    </location>
</feature>
<dbReference type="GO" id="GO:0046872">
    <property type="term" value="F:metal ion binding"/>
    <property type="evidence" value="ECO:0007669"/>
    <property type="project" value="UniProtKB-KW"/>
</dbReference>
<proteinExistence type="inferred from homology"/>
<dbReference type="SMART" id="SM01211">
    <property type="entry name" value="GATase_5"/>
    <property type="match status" value="1"/>
</dbReference>
<dbReference type="FunFam" id="3.30.1330.10:FF:000002">
    <property type="entry name" value="Phosphoribosylformylglycinamidine synthase"/>
    <property type="match status" value="1"/>
</dbReference>
<dbReference type="Proteomes" id="UP000254266">
    <property type="component" value="Unassembled WGS sequence"/>
</dbReference>
<keyword evidence="4 14" id="KW-0963">Cytoplasm</keyword>
<dbReference type="GO" id="GO:0005524">
    <property type="term" value="F:ATP binding"/>
    <property type="evidence" value="ECO:0007669"/>
    <property type="project" value="UniProtKB-UniRule"/>
</dbReference>
<accession>A0A370D933</accession>
<evidence type="ECO:0000256" key="14">
    <source>
        <dbReference type="HAMAP-Rule" id="MF_00419"/>
    </source>
</evidence>
<dbReference type="InterPro" id="IPR040707">
    <property type="entry name" value="FGAR-AT_N"/>
</dbReference>
<evidence type="ECO:0000256" key="11">
    <source>
        <dbReference type="ARBA" id="ARBA00022962"/>
    </source>
</evidence>
<dbReference type="NCBIfam" id="NF003672">
    <property type="entry name" value="PRK05297.1"/>
    <property type="match status" value="1"/>
</dbReference>
<dbReference type="Gene3D" id="1.10.8.750">
    <property type="entry name" value="Phosphoribosylformylglycinamidine synthase, linker domain"/>
    <property type="match status" value="1"/>
</dbReference>
<dbReference type="SUPFAM" id="SSF56042">
    <property type="entry name" value="PurM C-terminal domain-like"/>
    <property type="match status" value="2"/>
</dbReference>
<feature type="active site" evidence="14">
    <location>
        <position position="1259"/>
    </location>
</feature>
<dbReference type="FunFam" id="1.10.8.750:FF:000002">
    <property type="entry name" value="Phosphoribosylformylglycinamidine synthase"/>
    <property type="match status" value="1"/>
</dbReference>
<comment type="pathway">
    <text evidence="2 14">Purine metabolism; IMP biosynthesis via de novo pathway; 5-amino-1-(5-phospho-D-ribosyl)imidazole from N(2)-formyl-N(1)-(5-phospho-D-ribosyl)glycinamide: step 1/2.</text>
</comment>
<reference evidence="20 21" key="1">
    <citation type="journal article" date="2018" name="ISME J.">
        <title>Endosymbiont genomes yield clues of tubeworm success.</title>
        <authorList>
            <person name="Li Y."/>
            <person name="Liles M.R."/>
            <person name="Halanych K.M."/>
        </authorList>
    </citation>
    <scope>NUCLEOTIDE SEQUENCE [LARGE SCALE GENOMIC DNA]</scope>
    <source>
        <strain evidence="20">A1464</strain>
    </source>
</reference>
<dbReference type="NCBIfam" id="TIGR01735">
    <property type="entry name" value="FGAM_synt"/>
    <property type="match status" value="1"/>
</dbReference>
<dbReference type="InterPro" id="IPR041609">
    <property type="entry name" value="PurL_linker"/>
</dbReference>
<dbReference type="Gene3D" id="3.90.650.10">
    <property type="entry name" value="PurM-like C-terminal domain"/>
    <property type="match status" value="2"/>
</dbReference>
<evidence type="ECO:0000259" key="17">
    <source>
        <dbReference type="Pfam" id="PF18072"/>
    </source>
</evidence>
<dbReference type="HAMAP" id="MF_00419">
    <property type="entry name" value="PurL_1"/>
    <property type="match status" value="1"/>
</dbReference>
<dbReference type="InterPro" id="IPR036604">
    <property type="entry name" value="PurS-like_sf"/>
</dbReference>
<dbReference type="InterPro" id="IPR036921">
    <property type="entry name" value="PurM-like_N_sf"/>
</dbReference>
<comment type="function">
    <text evidence="13 14">Phosphoribosylformylglycinamidine synthase involved in the purines biosynthetic pathway. Catalyzes the ATP-dependent conversion of formylglycinamide ribonucleotide (FGAR) and glutamine to yield formylglycinamidine ribonucleotide (FGAM) and glutamate.</text>
</comment>
<evidence type="ECO:0000256" key="8">
    <source>
        <dbReference type="ARBA" id="ARBA00022755"/>
    </source>
</evidence>
<dbReference type="SUPFAM" id="SSF52317">
    <property type="entry name" value="Class I glutamine amidotransferase-like"/>
    <property type="match status" value="1"/>
</dbReference>
<gene>
    <name evidence="14" type="primary">purL</name>
    <name evidence="20" type="ORF">DIZ80_17390</name>
</gene>
<evidence type="ECO:0000256" key="15">
    <source>
        <dbReference type="SAM" id="MobiDB-lite"/>
    </source>
</evidence>
<dbReference type="FunFam" id="3.90.650.10:FF:000005">
    <property type="entry name" value="Phosphoribosylformylglycinamidine synthase"/>
    <property type="match status" value="1"/>
</dbReference>
<feature type="binding site" evidence="14">
    <location>
        <position position="722"/>
    </location>
    <ligand>
        <name>Mg(2+)</name>
        <dbReference type="ChEBI" id="CHEBI:18420"/>
    </ligand>
</feature>
<feature type="active site" evidence="14">
    <location>
        <position position="1257"/>
    </location>
</feature>
<evidence type="ECO:0000256" key="7">
    <source>
        <dbReference type="ARBA" id="ARBA00022741"/>
    </source>
</evidence>
<evidence type="ECO:0000256" key="12">
    <source>
        <dbReference type="ARBA" id="ARBA00052585"/>
    </source>
</evidence>
<evidence type="ECO:0000256" key="9">
    <source>
        <dbReference type="ARBA" id="ARBA00022840"/>
    </source>
</evidence>
<evidence type="ECO:0000259" key="16">
    <source>
        <dbReference type="Pfam" id="PF02769"/>
    </source>
</evidence>
<keyword evidence="6 14" id="KW-0479">Metal-binding</keyword>
<dbReference type="InterPro" id="IPR010073">
    <property type="entry name" value="PurL_large"/>
</dbReference>
<dbReference type="Pfam" id="PF18076">
    <property type="entry name" value="FGAR-AT_N"/>
    <property type="match status" value="1"/>
</dbReference>
<comment type="caution">
    <text evidence="14">Lacks conserved residue(s) required for the propagation of feature annotation.</text>
</comment>
<evidence type="ECO:0000256" key="5">
    <source>
        <dbReference type="ARBA" id="ARBA00022598"/>
    </source>
</evidence>
<keyword evidence="5 14" id="KW-0436">Ligase</keyword>
<dbReference type="Pfam" id="PF22689">
    <property type="entry name" value="FGAR-AT_PurM_N-like"/>
    <property type="match status" value="1"/>
</dbReference>
<dbReference type="InterPro" id="IPR029062">
    <property type="entry name" value="Class_I_gatase-like"/>
</dbReference>
<dbReference type="Gene3D" id="3.40.50.880">
    <property type="match status" value="1"/>
</dbReference>
<organism evidence="20 21">
    <name type="scientific">endosymbiont of Galathealinum brachiosum</name>
    <dbReference type="NCBI Taxonomy" id="2200906"/>
    <lineage>
        <taxon>Bacteria</taxon>
        <taxon>Pseudomonadati</taxon>
        <taxon>Pseudomonadota</taxon>
        <taxon>Gammaproteobacteria</taxon>
        <taxon>sulfur-oxidizing symbionts</taxon>
    </lineage>
</organism>
<comment type="caution">
    <text evidence="20">The sequence shown here is derived from an EMBL/GenBank/DDBJ whole genome shotgun (WGS) entry which is preliminary data.</text>
</comment>
<feature type="binding site" evidence="14">
    <location>
        <position position="679"/>
    </location>
    <ligand>
        <name>Mg(2+)</name>
        <dbReference type="ChEBI" id="CHEBI:18420"/>
    </ligand>
</feature>
<comment type="catalytic activity">
    <reaction evidence="12 14">
        <text>N(2)-formyl-N(1)-(5-phospho-beta-D-ribosyl)glycinamide + L-glutamine + ATP + H2O = 2-formamido-N(1)-(5-O-phospho-beta-D-ribosyl)acetamidine + L-glutamate + ADP + phosphate + H(+)</text>
        <dbReference type="Rhea" id="RHEA:17129"/>
        <dbReference type="ChEBI" id="CHEBI:15377"/>
        <dbReference type="ChEBI" id="CHEBI:15378"/>
        <dbReference type="ChEBI" id="CHEBI:29985"/>
        <dbReference type="ChEBI" id="CHEBI:30616"/>
        <dbReference type="ChEBI" id="CHEBI:43474"/>
        <dbReference type="ChEBI" id="CHEBI:58359"/>
        <dbReference type="ChEBI" id="CHEBI:147286"/>
        <dbReference type="ChEBI" id="CHEBI:147287"/>
        <dbReference type="ChEBI" id="CHEBI:456216"/>
        <dbReference type="EC" id="6.3.5.3"/>
    </reaction>
</comment>
<dbReference type="UniPathway" id="UPA00074">
    <property type="reaction ID" value="UER00128"/>
</dbReference>
<dbReference type="FunFam" id="3.90.650.10:FF:000002">
    <property type="entry name" value="Phosphoribosylformylglycinamidine synthase"/>
    <property type="match status" value="1"/>
</dbReference>
<dbReference type="Pfam" id="PF18072">
    <property type="entry name" value="FGAR-AT_linker"/>
    <property type="match status" value="1"/>
</dbReference>
<feature type="binding site" evidence="14">
    <location>
        <position position="887"/>
    </location>
    <ligand>
        <name>ATP</name>
        <dbReference type="ChEBI" id="CHEBI:30616"/>
    </ligand>
</feature>
<feature type="domain" description="Phosphoribosylformylglycinamidine synthase linker" evidence="17">
    <location>
        <begin position="173"/>
        <end position="221"/>
    </location>
</feature>
<dbReference type="GO" id="GO:0006189">
    <property type="term" value="P:'de novo' IMP biosynthetic process"/>
    <property type="evidence" value="ECO:0007669"/>
    <property type="project" value="UniProtKB-UniRule"/>
</dbReference>
<feature type="domain" description="Phosphoribosylformylglycinamidine synthase N-terminal" evidence="18">
    <location>
        <begin position="35"/>
        <end position="151"/>
    </location>
</feature>
<evidence type="ECO:0000256" key="10">
    <source>
        <dbReference type="ARBA" id="ARBA00022842"/>
    </source>
</evidence>
<evidence type="ECO:0000256" key="2">
    <source>
        <dbReference type="ARBA" id="ARBA00004920"/>
    </source>
</evidence>